<accession>A0AAN4ZMI2</accession>
<evidence type="ECO:0000313" key="2">
    <source>
        <dbReference type="EMBL" id="GMR42609.1"/>
    </source>
</evidence>
<feature type="non-terminal residue" evidence="2">
    <location>
        <position position="89"/>
    </location>
</feature>
<name>A0AAN4ZMI2_9BILA</name>
<proteinExistence type="predicted"/>
<evidence type="ECO:0000313" key="3">
    <source>
        <dbReference type="Proteomes" id="UP001328107"/>
    </source>
</evidence>
<organism evidence="2 3">
    <name type="scientific">Pristionchus mayeri</name>
    <dbReference type="NCBI Taxonomy" id="1317129"/>
    <lineage>
        <taxon>Eukaryota</taxon>
        <taxon>Metazoa</taxon>
        <taxon>Ecdysozoa</taxon>
        <taxon>Nematoda</taxon>
        <taxon>Chromadorea</taxon>
        <taxon>Rhabditida</taxon>
        <taxon>Rhabditina</taxon>
        <taxon>Diplogasteromorpha</taxon>
        <taxon>Diplogasteroidea</taxon>
        <taxon>Neodiplogasteridae</taxon>
        <taxon>Pristionchus</taxon>
    </lineage>
</organism>
<feature type="domain" description="MITD1 C-terminal phospholipase D-like" evidence="1">
    <location>
        <begin position="29"/>
        <end position="88"/>
    </location>
</feature>
<sequence>MTSAEFLKGNKSFEVESMQTLRISEDSIGNDYARIFKDVLDDALQSVHVFDAYVAIHHQVLNFIHFCELLVQKAPKLRSITLTTSEDSR</sequence>
<evidence type="ECO:0000259" key="1">
    <source>
        <dbReference type="Pfam" id="PF16565"/>
    </source>
</evidence>
<keyword evidence="3" id="KW-1185">Reference proteome</keyword>
<dbReference type="Proteomes" id="UP001328107">
    <property type="component" value="Unassembled WGS sequence"/>
</dbReference>
<reference evidence="3" key="1">
    <citation type="submission" date="2022-10" db="EMBL/GenBank/DDBJ databases">
        <title>Genome assembly of Pristionchus species.</title>
        <authorList>
            <person name="Yoshida K."/>
            <person name="Sommer R.J."/>
        </authorList>
    </citation>
    <scope>NUCLEOTIDE SEQUENCE [LARGE SCALE GENOMIC DNA]</scope>
    <source>
        <strain evidence="3">RS5460</strain>
    </source>
</reference>
<dbReference type="InterPro" id="IPR038113">
    <property type="entry name" value="MITD1_C_sf"/>
</dbReference>
<dbReference type="Gene3D" id="3.30.870.30">
    <property type="entry name" value="MITD, C-terminal phospholipase D-like domain"/>
    <property type="match status" value="1"/>
</dbReference>
<gene>
    <name evidence="2" type="ORF">PMAYCL1PPCAC_12804</name>
</gene>
<dbReference type="Pfam" id="PF16565">
    <property type="entry name" value="MIT_C"/>
    <property type="match status" value="1"/>
</dbReference>
<dbReference type="AlphaFoldDB" id="A0AAN4ZMI2"/>
<dbReference type="InterPro" id="IPR032341">
    <property type="entry name" value="MITD1_C"/>
</dbReference>
<dbReference type="EMBL" id="BTRK01000003">
    <property type="protein sequence ID" value="GMR42609.1"/>
    <property type="molecule type" value="Genomic_DNA"/>
</dbReference>
<comment type="caution">
    <text evidence="2">The sequence shown here is derived from an EMBL/GenBank/DDBJ whole genome shotgun (WGS) entry which is preliminary data.</text>
</comment>
<protein>
    <recommendedName>
        <fullName evidence="1">MITD1 C-terminal phospholipase D-like domain-containing protein</fullName>
    </recommendedName>
</protein>